<sequence>MTRNVKNLTQTIEMTQNAAGKIKFAPKGLLGKAAYWKQAEGDEVVGDAAANGTTVVSLSIPAVSRFLCTSLMASTNIAAVINIASGVLGTLTEIYHIDLQNAGSLVMATEETPIFIYNNTTDAAVTLLMVVPLTAKGVATNNAANKYFHGFMGGIVIKN</sequence>
<evidence type="ECO:0000313" key="1">
    <source>
        <dbReference type="EMBL" id="KKL85929.1"/>
    </source>
</evidence>
<name>A0A0F9FHQ5_9ZZZZ</name>
<protein>
    <submittedName>
        <fullName evidence="1">Uncharacterized protein</fullName>
    </submittedName>
</protein>
<dbReference type="AlphaFoldDB" id="A0A0F9FHQ5"/>
<reference evidence="1" key="1">
    <citation type="journal article" date="2015" name="Nature">
        <title>Complex archaea that bridge the gap between prokaryotes and eukaryotes.</title>
        <authorList>
            <person name="Spang A."/>
            <person name="Saw J.H."/>
            <person name="Jorgensen S.L."/>
            <person name="Zaremba-Niedzwiedzka K."/>
            <person name="Martijn J."/>
            <person name="Lind A.E."/>
            <person name="van Eijk R."/>
            <person name="Schleper C."/>
            <person name="Guy L."/>
            <person name="Ettema T.J."/>
        </authorList>
    </citation>
    <scope>NUCLEOTIDE SEQUENCE</scope>
</reference>
<organism evidence="1">
    <name type="scientific">marine sediment metagenome</name>
    <dbReference type="NCBI Taxonomy" id="412755"/>
    <lineage>
        <taxon>unclassified sequences</taxon>
        <taxon>metagenomes</taxon>
        <taxon>ecological metagenomes</taxon>
    </lineage>
</organism>
<accession>A0A0F9FHQ5</accession>
<gene>
    <name evidence="1" type="ORF">LCGC14_1949840</name>
</gene>
<comment type="caution">
    <text evidence="1">The sequence shown here is derived from an EMBL/GenBank/DDBJ whole genome shotgun (WGS) entry which is preliminary data.</text>
</comment>
<proteinExistence type="predicted"/>
<dbReference type="EMBL" id="LAZR01021263">
    <property type="protein sequence ID" value="KKL85929.1"/>
    <property type="molecule type" value="Genomic_DNA"/>
</dbReference>